<evidence type="ECO:0000313" key="4">
    <source>
        <dbReference type="Proteomes" id="UP000077248"/>
    </source>
</evidence>
<dbReference type="InterPro" id="IPR032710">
    <property type="entry name" value="NTF2-like_dom_sf"/>
</dbReference>
<dbReference type="Proteomes" id="UP000077248">
    <property type="component" value="Unassembled WGS sequence"/>
</dbReference>
<proteinExistence type="predicted"/>
<dbReference type="RefSeq" id="XP_018378772.1">
    <property type="nucleotide sequence ID" value="XM_018529050.1"/>
</dbReference>
<organism evidence="2 4">
    <name type="scientific">Alternaria alternata</name>
    <name type="common">Alternaria rot fungus</name>
    <name type="synonym">Torula alternata</name>
    <dbReference type="NCBI Taxonomy" id="5599"/>
    <lineage>
        <taxon>Eukaryota</taxon>
        <taxon>Fungi</taxon>
        <taxon>Dikarya</taxon>
        <taxon>Ascomycota</taxon>
        <taxon>Pezizomycotina</taxon>
        <taxon>Dothideomycetes</taxon>
        <taxon>Pleosporomycetidae</taxon>
        <taxon>Pleosporales</taxon>
        <taxon>Pleosporineae</taxon>
        <taxon>Pleosporaceae</taxon>
        <taxon>Alternaria</taxon>
        <taxon>Alternaria sect. Alternaria</taxon>
        <taxon>Alternaria alternata complex</taxon>
    </lineage>
</organism>
<dbReference type="EMBL" id="KV441513">
    <property type="protein sequence ID" value="OAG13351.1"/>
    <property type="molecule type" value="Genomic_DNA"/>
</dbReference>
<evidence type="ECO:0000313" key="5">
    <source>
        <dbReference type="Proteomes" id="UP000291422"/>
    </source>
</evidence>
<evidence type="ECO:0000313" key="2">
    <source>
        <dbReference type="EMBL" id="OAG13351.1"/>
    </source>
</evidence>
<dbReference type="SUPFAM" id="SSF54427">
    <property type="entry name" value="NTF2-like"/>
    <property type="match status" value="1"/>
</dbReference>
<evidence type="ECO:0000259" key="1">
    <source>
        <dbReference type="Pfam" id="PF13577"/>
    </source>
</evidence>
<dbReference type="VEuPathDB" id="FungiDB:CC77DRAFT_1067942"/>
<keyword evidence="4" id="KW-1185">Reference proteome</keyword>
<dbReference type="AlphaFoldDB" id="A0A177D1L7"/>
<dbReference type="InterPro" id="IPR037401">
    <property type="entry name" value="SnoaL-like"/>
</dbReference>
<protein>
    <recommendedName>
        <fullName evidence="1">SnoaL-like domain-containing protein</fullName>
    </recommendedName>
</protein>
<dbReference type="EMBL" id="PDXD01000072">
    <property type="protein sequence ID" value="RYN64460.1"/>
    <property type="molecule type" value="Genomic_DNA"/>
</dbReference>
<dbReference type="Pfam" id="PF13577">
    <property type="entry name" value="SnoaL_4"/>
    <property type="match status" value="1"/>
</dbReference>
<dbReference type="Gene3D" id="3.10.450.50">
    <property type="match status" value="1"/>
</dbReference>
<gene>
    <name evidence="3" type="ORF">AA0117_g12424</name>
    <name evidence="2" type="ORF">CC77DRAFT_1067942</name>
</gene>
<dbReference type="Proteomes" id="UP000291422">
    <property type="component" value="Unassembled WGS sequence"/>
</dbReference>
<reference evidence="3" key="3">
    <citation type="journal article" date="2019" name="J. ISSAAS">
        <title>Genomics, evolutionary history and diagnostics of the Alternaria alternata species group including apple and Asian pear pathotypes.</title>
        <authorList>
            <person name="Armitage A.D."/>
            <person name="Cockerton H.M."/>
            <person name="Sreenivasaprasad S."/>
            <person name="Woodhall J."/>
            <person name="Lane C."/>
            <person name="Harrison R.J."/>
            <person name="Clarkson J.P."/>
        </authorList>
    </citation>
    <scope>NUCLEOTIDE SEQUENCE</scope>
    <source>
        <strain evidence="3">FERA 1177</strain>
    </source>
</reference>
<reference evidence="2 4" key="1">
    <citation type="submission" date="2016-05" db="EMBL/GenBank/DDBJ databases">
        <title>Comparative analysis of secretome profiles of manganese(II)-oxidizing ascomycete fungi.</title>
        <authorList>
            <consortium name="DOE Joint Genome Institute"/>
            <person name="Zeiner C.A."/>
            <person name="Purvine S.O."/>
            <person name="Zink E.M."/>
            <person name="Wu S."/>
            <person name="Pasa-Tolic L."/>
            <person name="Chaput D.L."/>
            <person name="Haridas S."/>
            <person name="Grigoriev I.V."/>
            <person name="Santelli C.M."/>
            <person name="Hansel C.M."/>
        </authorList>
    </citation>
    <scope>NUCLEOTIDE SEQUENCE [LARGE SCALE GENOMIC DNA]</scope>
    <source>
        <strain evidence="2 4">SRC1lrK2f</strain>
    </source>
</reference>
<reference evidence="5" key="2">
    <citation type="journal article" date="2019" name="bioRxiv">
        <title>Genomics, evolutionary history and diagnostics of the Alternaria alternata species group including apple and Asian pear pathotypes.</title>
        <authorList>
            <person name="Armitage A.D."/>
            <person name="Cockerton H.M."/>
            <person name="Sreenivasaprasad S."/>
            <person name="Woodhall J.W."/>
            <person name="Lane C.R."/>
            <person name="Harrison R.J."/>
            <person name="Clarkson J.P."/>
        </authorList>
    </citation>
    <scope>NUCLEOTIDE SEQUENCE [LARGE SCALE GENOMIC DNA]</scope>
    <source>
        <strain evidence="5">FERA 1177</strain>
    </source>
</reference>
<dbReference type="GeneID" id="29114644"/>
<accession>A0A177D1L7</accession>
<dbReference type="KEGG" id="aalt:CC77DRAFT_1067942"/>
<feature type="domain" description="SnoaL-like" evidence="1">
    <location>
        <begin position="30"/>
        <end position="163"/>
    </location>
</feature>
<evidence type="ECO:0000313" key="3">
    <source>
        <dbReference type="EMBL" id="RYN64460.1"/>
    </source>
</evidence>
<sequence length="181" mass="20574">MSLLDQDGAFLPISTTASTVTADEWISAINFINRVNFYFESNDQEQMANEFSPNAKAHFPGMSVRGEEEIRALFRDKYSVMIPGVKRYATNHIVDRDEETGGVIVRYQNQLVRYAWPKEVGAPRGPRVAEVLVTSEGLPRIWQCSTIMDRLEKRGSGWCICERYVGDHIVDETLNPDKQPC</sequence>
<name>A0A177D1L7_ALTAL</name>